<dbReference type="EMBL" id="AVQL01000416">
    <property type="protein sequence ID" value="KEQ01452.1"/>
    <property type="molecule type" value="Genomic_DNA"/>
</dbReference>
<reference evidence="3 4" key="1">
    <citation type="journal article" date="2014" name="PLoS Genet.">
        <title>Hidden diversity in honey bee gut symbionts detected by single-cell genomics.</title>
        <authorList>
            <person name="Engel P."/>
            <person name="Stepanauskas R."/>
            <person name="Moran N."/>
        </authorList>
    </citation>
    <scope>NUCLEOTIDE SEQUENCE [LARGE SCALE GENOMIC DNA]</scope>
    <source>
        <strain evidence="3 4">SCGC AB-598-J21</strain>
    </source>
</reference>
<feature type="region of interest" description="Disordered" evidence="1">
    <location>
        <begin position="43"/>
        <end position="105"/>
    </location>
</feature>
<protein>
    <recommendedName>
        <fullName evidence="5">DUF3761 domain-containing protein</fullName>
    </recommendedName>
</protein>
<evidence type="ECO:0000313" key="4">
    <source>
        <dbReference type="Proteomes" id="UP000027644"/>
    </source>
</evidence>
<organism evidence="3 4">
    <name type="scientific">Snodgrassella alvi SCGC AB-598-J21</name>
    <dbReference type="NCBI Taxonomy" id="1385367"/>
    <lineage>
        <taxon>Bacteria</taxon>
        <taxon>Pseudomonadati</taxon>
        <taxon>Pseudomonadota</taxon>
        <taxon>Betaproteobacteria</taxon>
        <taxon>Neisseriales</taxon>
        <taxon>Neisseriaceae</taxon>
        <taxon>Snodgrassella</taxon>
    </lineage>
</organism>
<sequence>MIKINNRFAMLFLCFFFSQSGFARITTNANDPEVKSKCADGTYSTSTGRGTCSHHGGVVYDDLPTRRKSNKKPKTEQPKNTIKCKDGTSTKAGKGACTRHGGIAR</sequence>
<gene>
    <name evidence="3" type="ORF">SASC598J21_007740</name>
</gene>
<evidence type="ECO:0000256" key="2">
    <source>
        <dbReference type="SAM" id="SignalP"/>
    </source>
</evidence>
<dbReference type="Pfam" id="PF12587">
    <property type="entry name" value="DUF3761"/>
    <property type="match status" value="1"/>
</dbReference>
<proteinExistence type="predicted"/>
<feature type="compositionally biased region" description="Basic and acidic residues" evidence="1">
    <location>
        <begin position="73"/>
        <end position="88"/>
    </location>
</feature>
<accession>A0A074VC87</accession>
<dbReference type="Proteomes" id="UP000027644">
    <property type="component" value="Unassembled WGS sequence"/>
</dbReference>
<dbReference type="InterPro" id="IPR022236">
    <property type="entry name" value="DUF3761"/>
</dbReference>
<comment type="caution">
    <text evidence="3">The sequence shown here is derived from an EMBL/GenBank/DDBJ whole genome shotgun (WGS) entry which is preliminary data.</text>
</comment>
<dbReference type="AlphaFoldDB" id="A0A074VC87"/>
<name>A0A074VC87_9NEIS</name>
<keyword evidence="2" id="KW-0732">Signal</keyword>
<evidence type="ECO:0000256" key="1">
    <source>
        <dbReference type="SAM" id="MobiDB-lite"/>
    </source>
</evidence>
<feature type="signal peptide" evidence="2">
    <location>
        <begin position="1"/>
        <end position="23"/>
    </location>
</feature>
<evidence type="ECO:0008006" key="5">
    <source>
        <dbReference type="Google" id="ProtNLM"/>
    </source>
</evidence>
<feature type="chain" id="PRO_5001700506" description="DUF3761 domain-containing protein" evidence="2">
    <location>
        <begin position="24"/>
        <end position="105"/>
    </location>
</feature>
<evidence type="ECO:0000313" key="3">
    <source>
        <dbReference type="EMBL" id="KEQ01452.1"/>
    </source>
</evidence>